<dbReference type="EMBL" id="ML002649">
    <property type="protein sequence ID" value="RKP36469.1"/>
    <property type="molecule type" value="Genomic_DNA"/>
</dbReference>
<sequence length="297" mass="33929">MYRHALLFLALGTSVSLAMYRGLKRDLMDASFDTAKRSRTNDLDLNSRTLGPTDQQTTDGSEPSAQLASRLGELYLSSRKEPPARPVAEQVPAQQPTRNMATIHQSRLNYIRGLYTMYPYAPRLLFKYKEALNSYIVREYLPNCAKYSQKVQPLFQLVASVQPALIQFIDNLEIGGEDAGQAGSPIPYLPQLDMVHTFCAEIFPHLDLFRRLAVDRRTMQEQHYCIEDLLARVPGELETIRTWPTMPSSYASTIEELIAYVLNEVVQWRDQTYPFIRNMAKHRIIEANVAALCPIRK</sequence>
<gene>
    <name evidence="3" type="ORF">BJ085DRAFT_36251</name>
</gene>
<proteinExistence type="predicted"/>
<feature type="signal peptide" evidence="2">
    <location>
        <begin position="1"/>
        <end position="18"/>
    </location>
</feature>
<organism evidence="3 4">
    <name type="scientific">Dimargaris cristalligena</name>
    <dbReference type="NCBI Taxonomy" id="215637"/>
    <lineage>
        <taxon>Eukaryota</taxon>
        <taxon>Fungi</taxon>
        <taxon>Fungi incertae sedis</taxon>
        <taxon>Zoopagomycota</taxon>
        <taxon>Kickxellomycotina</taxon>
        <taxon>Dimargaritomycetes</taxon>
        <taxon>Dimargaritales</taxon>
        <taxon>Dimargaritaceae</taxon>
        <taxon>Dimargaris</taxon>
    </lineage>
</organism>
<keyword evidence="2" id="KW-0732">Signal</keyword>
<keyword evidence="4" id="KW-1185">Reference proteome</keyword>
<reference evidence="4" key="1">
    <citation type="journal article" date="2018" name="Nat. Microbiol.">
        <title>Leveraging single-cell genomics to expand the fungal tree of life.</title>
        <authorList>
            <person name="Ahrendt S.R."/>
            <person name="Quandt C.A."/>
            <person name="Ciobanu D."/>
            <person name="Clum A."/>
            <person name="Salamov A."/>
            <person name="Andreopoulos B."/>
            <person name="Cheng J.F."/>
            <person name="Woyke T."/>
            <person name="Pelin A."/>
            <person name="Henrissat B."/>
            <person name="Reynolds N.K."/>
            <person name="Benny G.L."/>
            <person name="Smith M.E."/>
            <person name="James T.Y."/>
            <person name="Grigoriev I.V."/>
        </authorList>
    </citation>
    <scope>NUCLEOTIDE SEQUENCE [LARGE SCALE GENOMIC DNA]</scope>
    <source>
        <strain evidence="4">RSA 468</strain>
    </source>
</reference>
<evidence type="ECO:0000313" key="4">
    <source>
        <dbReference type="Proteomes" id="UP000268162"/>
    </source>
</evidence>
<protein>
    <submittedName>
        <fullName evidence="3">Uncharacterized protein</fullName>
    </submittedName>
</protein>
<feature type="chain" id="PRO_5020507895" evidence="2">
    <location>
        <begin position="19"/>
        <end position="297"/>
    </location>
</feature>
<feature type="region of interest" description="Disordered" evidence="1">
    <location>
        <begin position="43"/>
        <end position="64"/>
    </location>
</feature>
<accession>A0A4V1J4R4</accession>
<evidence type="ECO:0000256" key="2">
    <source>
        <dbReference type="SAM" id="SignalP"/>
    </source>
</evidence>
<name>A0A4V1J4R4_9FUNG</name>
<evidence type="ECO:0000313" key="3">
    <source>
        <dbReference type="EMBL" id="RKP36469.1"/>
    </source>
</evidence>
<dbReference type="AlphaFoldDB" id="A0A4V1J4R4"/>
<dbReference type="Proteomes" id="UP000268162">
    <property type="component" value="Unassembled WGS sequence"/>
</dbReference>
<evidence type="ECO:0000256" key="1">
    <source>
        <dbReference type="SAM" id="MobiDB-lite"/>
    </source>
</evidence>